<organism evidence="1 2">
    <name type="scientific">Romanomermis culicivorax</name>
    <name type="common">Nematode worm</name>
    <dbReference type="NCBI Taxonomy" id="13658"/>
    <lineage>
        <taxon>Eukaryota</taxon>
        <taxon>Metazoa</taxon>
        <taxon>Ecdysozoa</taxon>
        <taxon>Nematoda</taxon>
        <taxon>Enoplea</taxon>
        <taxon>Dorylaimia</taxon>
        <taxon>Mermithida</taxon>
        <taxon>Mermithoidea</taxon>
        <taxon>Mermithidae</taxon>
        <taxon>Romanomermis</taxon>
    </lineage>
</organism>
<dbReference type="WBParaSite" id="nRc.2.0.1.t25725-RA">
    <property type="protein sequence ID" value="nRc.2.0.1.t25725-RA"/>
    <property type="gene ID" value="nRc.2.0.1.g25725"/>
</dbReference>
<name>A0A915JHW0_ROMCU</name>
<dbReference type="AlphaFoldDB" id="A0A915JHW0"/>
<proteinExistence type="predicted"/>
<evidence type="ECO:0000313" key="2">
    <source>
        <dbReference type="WBParaSite" id="nRc.2.0.1.t25725-RA"/>
    </source>
</evidence>
<protein>
    <submittedName>
        <fullName evidence="2">Uncharacterized protein</fullName>
    </submittedName>
</protein>
<sequence length="107" mass="11952">MSTVQLTPVFTVCLTPTPVIVVGHNEYQGLGHNGWQVTPILTSAFDRLPPAPRNFLRDAFSIEHKSTLHFNLLAVVIMNSYSHGIVDHPVYYLLFLAVKGEISTYAR</sequence>
<evidence type="ECO:0000313" key="1">
    <source>
        <dbReference type="Proteomes" id="UP000887565"/>
    </source>
</evidence>
<accession>A0A915JHW0</accession>
<dbReference type="Proteomes" id="UP000887565">
    <property type="component" value="Unplaced"/>
</dbReference>
<reference evidence="2" key="1">
    <citation type="submission" date="2022-11" db="UniProtKB">
        <authorList>
            <consortium name="WormBaseParasite"/>
        </authorList>
    </citation>
    <scope>IDENTIFICATION</scope>
</reference>
<keyword evidence="1" id="KW-1185">Reference proteome</keyword>